<dbReference type="Proteomes" id="UP001286456">
    <property type="component" value="Unassembled WGS sequence"/>
</dbReference>
<dbReference type="EMBL" id="JAUEPO010000001">
    <property type="protein sequence ID" value="KAK3337521.1"/>
    <property type="molecule type" value="Genomic_DNA"/>
</dbReference>
<comment type="caution">
    <text evidence="1">The sequence shown here is derived from an EMBL/GenBank/DDBJ whole genome shotgun (WGS) entry which is preliminary data.</text>
</comment>
<organism evidence="1 2">
    <name type="scientific">Cercophora scortea</name>
    <dbReference type="NCBI Taxonomy" id="314031"/>
    <lineage>
        <taxon>Eukaryota</taxon>
        <taxon>Fungi</taxon>
        <taxon>Dikarya</taxon>
        <taxon>Ascomycota</taxon>
        <taxon>Pezizomycotina</taxon>
        <taxon>Sordariomycetes</taxon>
        <taxon>Sordariomycetidae</taxon>
        <taxon>Sordariales</taxon>
        <taxon>Lasiosphaeriaceae</taxon>
        <taxon>Cercophora</taxon>
    </lineage>
</organism>
<sequence length="184" mass="21044">MNMQRRETFTSSLLVFFQLRLSACLSFSHLPLFLLHSPPFLSLTSSLSMSSHLSLSHWPLRGSIESFPFPLTSLHGWDTQLPPHHPSRSETRQTVAHNTVAHNTVAHNTIGPSRLLLFARSHSVGPARSPRMMRSKKQHITKCRVCRLRQGDREAGRSVFYFLFFFMKPVSTDGRWWRAMTAGT</sequence>
<keyword evidence="2" id="KW-1185">Reference proteome</keyword>
<dbReference type="AlphaFoldDB" id="A0AAE0J785"/>
<gene>
    <name evidence="1" type="ORF">B0T19DRAFT_77134</name>
</gene>
<reference evidence="1" key="1">
    <citation type="journal article" date="2023" name="Mol. Phylogenet. Evol.">
        <title>Genome-scale phylogeny and comparative genomics of the fungal order Sordariales.</title>
        <authorList>
            <person name="Hensen N."/>
            <person name="Bonometti L."/>
            <person name="Westerberg I."/>
            <person name="Brannstrom I.O."/>
            <person name="Guillou S."/>
            <person name="Cros-Aarteil S."/>
            <person name="Calhoun S."/>
            <person name="Haridas S."/>
            <person name="Kuo A."/>
            <person name="Mondo S."/>
            <person name="Pangilinan J."/>
            <person name="Riley R."/>
            <person name="LaButti K."/>
            <person name="Andreopoulos B."/>
            <person name="Lipzen A."/>
            <person name="Chen C."/>
            <person name="Yan M."/>
            <person name="Daum C."/>
            <person name="Ng V."/>
            <person name="Clum A."/>
            <person name="Steindorff A."/>
            <person name="Ohm R.A."/>
            <person name="Martin F."/>
            <person name="Silar P."/>
            <person name="Natvig D.O."/>
            <person name="Lalanne C."/>
            <person name="Gautier V."/>
            <person name="Ament-Velasquez S.L."/>
            <person name="Kruys A."/>
            <person name="Hutchinson M.I."/>
            <person name="Powell A.J."/>
            <person name="Barry K."/>
            <person name="Miller A.N."/>
            <person name="Grigoriev I.V."/>
            <person name="Debuchy R."/>
            <person name="Gladieux P."/>
            <person name="Hiltunen Thoren M."/>
            <person name="Johannesson H."/>
        </authorList>
    </citation>
    <scope>NUCLEOTIDE SEQUENCE</scope>
    <source>
        <strain evidence="1">SMH4131-1</strain>
    </source>
</reference>
<evidence type="ECO:0000313" key="2">
    <source>
        <dbReference type="Proteomes" id="UP001286456"/>
    </source>
</evidence>
<protein>
    <submittedName>
        <fullName evidence="1">Uncharacterized protein</fullName>
    </submittedName>
</protein>
<name>A0AAE0J785_9PEZI</name>
<reference evidence="1" key="2">
    <citation type="submission" date="2023-06" db="EMBL/GenBank/DDBJ databases">
        <authorList>
            <consortium name="Lawrence Berkeley National Laboratory"/>
            <person name="Haridas S."/>
            <person name="Hensen N."/>
            <person name="Bonometti L."/>
            <person name="Westerberg I."/>
            <person name="Brannstrom I.O."/>
            <person name="Guillou S."/>
            <person name="Cros-Aarteil S."/>
            <person name="Calhoun S."/>
            <person name="Kuo A."/>
            <person name="Mondo S."/>
            <person name="Pangilinan J."/>
            <person name="Riley R."/>
            <person name="Labutti K."/>
            <person name="Andreopoulos B."/>
            <person name="Lipzen A."/>
            <person name="Chen C."/>
            <person name="Yanf M."/>
            <person name="Daum C."/>
            <person name="Ng V."/>
            <person name="Clum A."/>
            <person name="Steindorff A."/>
            <person name="Ohm R."/>
            <person name="Martin F."/>
            <person name="Silar P."/>
            <person name="Natvig D."/>
            <person name="Lalanne C."/>
            <person name="Gautier V."/>
            <person name="Ament-Velasquez S.L."/>
            <person name="Kruys A."/>
            <person name="Hutchinson M.I."/>
            <person name="Powell A.J."/>
            <person name="Barry K."/>
            <person name="Miller A.N."/>
            <person name="Grigoriev I.V."/>
            <person name="Debuchy R."/>
            <person name="Gladieux P."/>
            <person name="Thoren M.H."/>
            <person name="Johannesson H."/>
        </authorList>
    </citation>
    <scope>NUCLEOTIDE SEQUENCE</scope>
    <source>
        <strain evidence="1">SMH4131-1</strain>
    </source>
</reference>
<proteinExistence type="predicted"/>
<accession>A0AAE0J785</accession>
<evidence type="ECO:0000313" key="1">
    <source>
        <dbReference type="EMBL" id="KAK3337521.1"/>
    </source>
</evidence>